<dbReference type="EMBL" id="CAJVQB010001963">
    <property type="protein sequence ID" value="CAG8557346.1"/>
    <property type="molecule type" value="Genomic_DNA"/>
</dbReference>
<protein>
    <submittedName>
        <fullName evidence="1">32033_t:CDS:1</fullName>
    </submittedName>
</protein>
<accession>A0ABN7UEN3</accession>
<reference evidence="1 2" key="1">
    <citation type="submission" date="2021-06" db="EMBL/GenBank/DDBJ databases">
        <authorList>
            <person name="Kallberg Y."/>
            <person name="Tangrot J."/>
            <person name="Rosling A."/>
        </authorList>
    </citation>
    <scope>NUCLEOTIDE SEQUENCE [LARGE SCALE GENOMIC DNA]</scope>
    <source>
        <strain evidence="1 2">120-4 pot B 10/14</strain>
    </source>
</reference>
<evidence type="ECO:0000313" key="2">
    <source>
        <dbReference type="Proteomes" id="UP000789901"/>
    </source>
</evidence>
<name>A0ABN7UEN3_GIGMA</name>
<dbReference type="CDD" id="cd21112">
    <property type="entry name" value="alphaLP-like"/>
    <property type="match status" value="1"/>
</dbReference>
<dbReference type="SUPFAM" id="SSF50494">
    <property type="entry name" value="Trypsin-like serine proteases"/>
    <property type="match status" value="1"/>
</dbReference>
<organism evidence="1 2">
    <name type="scientific">Gigaspora margarita</name>
    <dbReference type="NCBI Taxonomy" id="4874"/>
    <lineage>
        <taxon>Eukaryota</taxon>
        <taxon>Fungi</taxon>
        <taxon>Fungi incertae sedis</taxon>
        <taxon>Mucoromycota</taxon>
        <taxon>Glomeromycotina</taxon>
        <taxon>Glomeromycetes</taxon>
        <taxon>Diversisporales</taxon>
        <taxon>Gigasporaceae</taxon>
        <taxon>Gigaspora</taxon>
    </lineage>
</organism>
<gene>
    <name evidence="1" type="ORF">GMARGA_LOCUS4847</name>
</gene>
<dbReference type="Proteomes" id="UP000789901">
    <property type="component" value="Unassembled WGS sequence"/>
</dbReference>
<sequence length="352" mass="39299">MIMLWNVSNEEVPKLLDLEKNLISIDSKLQPLLNGLYFGGTYLDIKVGKINVNTVDQSKVDEIRNKMKNYQDYLNFIAVNNTLSQLNSTFNQTFILAQQLNITNCIISIEPKFNNVVIYLSMNGKKNKEFIENVETFNPSPIIKLLPNEKKNEEIPFNSSTLVEKRNIYLRLDGGSKIVSVDQDNRRILACSAGFWMIKNNGDFIVTAGHCPENFPSLFYVYSFQDDHLIGPMNSRVIRPYDMGSSEITSCGIHICKAGQRTGITCGFVSAFNSINIVDGRPMMRTIAAPINNYPGDSGGPIFRYNDHNADAVGIAVAGFPSHLLASMPISLAYDLGYSLATYLASHRRLAS</sequence>
<keyword evidence="2" id="KW-1185">Reference proteome</keyword>
<dbReference type="InterPro" id="IPR043504">
    <property type="entry name" value="Peptidase_S1_PA_chymotrypsin"/>
</dbReference>
<proteinExistence type="predicted"/>
<evidence type="ECO:0000313" key="1">
    <source>
        <dbReference type="EMBL" id="CAG8557346.1"/>
    </source>
</evidence>
<dbReference type="InterPro" id="IPR009003">
    <property type="entry name" value="Peptidase_S1_PA"/>
</dbReference>
<dbReference type="Gene3D" id="2.40.10.10">
    <property type="entry name" value="Trypsin-like serine proteases"/>
    <property type="match status" value="1"/>
</dbReference>
<comment type="caution">
    <text evidence="1">The sequence shown here is derived from an EMBL/GenBank/DDBJ whole genome shotgun (WGS) entry which is preliminary data.</text>
</comment>